<proteinExistence type="predicted"/>
<evidence type="ECO:0000313" key="3">
    <source>
        <dbReference type="EMBL" id="OJI95686.1"/>
    </source>
</evidence>
<dbReference type="CDD" id="cd01066">
    <property type="entry name" value="APP_MetAP"/>
    <property type="match status" value="1"/>
</dbReference>
<protein>
    <submittedName>
        <fullName evidence="3">Putative peptidase</fullName>
        <ecNumber evidence="3">3.4.-.-</ecNumber>
    </submittedName>
</protein>
<evidence type="ECO:0000259" key="2">
    <source>
        <dbReference type="Pfam" id="PF00557"/>
    </source>
</evidence>
<dbReference type="OrthoDB" id="9803194at2"/>
<dbReference type="RefSeq" id="WP_072628787.1">
    <property type="nucleotide sequence ID" value="NZ_MLCB01000006.1"/>
</dbReference>
<dbReference type="Proteomes" id="UP000184514">
    <property type="component" value="Unassembled WGS sequence"/>
</dbReference>
<dbReference type="NCBIfam" id="NF043017">
    <property type="entry name" value="DimsulpropLyDddP"/>
    <property type="match status" value="1"/>
</dbReference>
<dbReference type="SUPFAM" id="SSF53092">
    <property type="entry name" value="Creatinase/prolidase N-terminal domain"/>
    <property type="match status" value="1"/>
</dbReference>
<dbReference type="InterPro" id="IPR050659">
    <property type="entry name" value="Peptidase_M24B"/>
</dbReference>
<dbReference type="Gene3D" id="3.40.350.10">
    <property type="entry name" value="Creatinase/prolidase N-terminal domain"/>
    <property type="match status" value="1"/>
</dbReference>
<keyword evidence="4" id="KW-1185">Reference proteome</keyword>
<evidence type="ECO:0000256" key="1">
    <source>
        <dbReference type="SAM" id="MobiDB-lite"/>
    </source>
</evidence>
<dbReference type="STRING" id="696762.PFRI_00730"/>
<organism evidence="3 4">
    <name type="scientific">Planktotalea frisia</name>
    <dbReference type="NCBI Taxonomy" id="696762"/>
    <lineage>
        <taxon>Bacteria</taxon>
        <taxon>Pseudomonadati</taxon>
        <taxon>Pseudomonadota</taxon>
        <taxon>Alphaproteobacteria</taxon>
        <taxon>Rhodobacterales</taxon>
        <taxon>Paracoccaceae</taxon>
        <taxon>Planktotalea</taxon>
    </lineage>
</organism>
<dbReference type="InterPro" id="IPR000994">
    <property type="entry name" value="Pept_M24"/>
</dbReference>
<dbReference type="InterPro" id="IPR036005">
    <property type="entry name" value="Creatinase/aminopeptidase-like"/>
</dbReference>
<dbReference type="PANTHER" id="PTHR46112">
    <property type="entry name" value="AMINOPEPTIDASE"/>
    <property type="match status" value="1"/>
</dbReference>
<evidence type="ECO:0000313" key="4">
    <source>
        <dbReference type="Proteomes" id="UP000184514"/>
    </source>
</evidence>
<dbReference type="Gene3D" id="3.90.230.10">
    <property type="entry name" value="Creatinase/methionine aminopeptidase superfamily"/>
    <property type="match status" value="1"/>
</dbReference>
<name>A0A1L9P2G5_9RHOB</name>
<dbReference type="GO" id="GO:0016787">
    <property type="term" value="F:hydrolase activity"/>
    <property type="evidence" value="ECO:0007669"/>
    <property type="project" value="UniProtKB-KW"/>
</dbReference>
<feature type="region of interest" description="Disordered" evidence="1">
    <location>
        <begin position="1"/>
        <end position="27"/>
    </location>
</feature>
<feature type="compositionally biased region" description="Basic and acidic residues" evidence="1">
    <location>
        <begin position="1"/>
        <end position="12"/>
    </location>
</feature>
<gene>
    <name evidence="3" type="ORF">PFRI_00730</name>
</gene>
<dbReference type="Pfam" id="PF00557">
    <property type="entry name" value="Peptidase_M24"/>
    <property type="match status" value="1"/>
</dbReference>
<dbReference type="AlphaFoldDB" id="A0A1L9P2G5"/>
<dbReference type="PANTHER" id="PTHR46112:SF2">
    <property type="entry name" value="XAA-PRO AMINOPEPTIDASE P-RELATED"/>
    <property type="match status" value="1"/>
</dbReference>
<comment type="caution">
    <text evidence="3">The sequence shown here is derived from an EMBL/GenBank/DDBJ whole genome shotgun (WGS) entry which is preliminary data.</text>
</comment>
<dbReference type="EMBL" id="MLCB01000006">
    <property type="protein sequence ID" value="OJI95686.1"/>
    <property type="molecule type" value="Genomic_DNA"/>
</dbReference>
<reference evidence="3 4" key="1">
    <citation type="submission" date="2016-10" db="EMBL/GenBank/DDBJ databases">
        <title>Genome sequence of Planktotalea frisia SH6-1.</title>
        <authorList>
            <person name="Poehlein A."/>
            <person name="Bakenhus I."/>
            <person name="Voget S."/>
            <person name="Brinkhoff T."/>
            <person name="Simon M."/>
        </authorList>
    </citation>
    <scope>NUCLEOTIDE SEQUENCE [LARGE SCALE GENOMIC DNA]</scope>
    <source>
        <strain evidence="3 4">SH6-1</strain>
    </source>
</reference>
<dbReference type="InterPro" id="IPR050020">
    <property type="entry name" value="DddP"/>
</dbReference>
<dbReference type="EC" id="3.4.-.-" evidence="3"/>
<accession>A0A1L9P2G5</accession>
<dbReference type="InterPro" id="IPR029149">
    <property type="entry name" value="Creatin/AminoP/Spt16_N"/>
</dbReference>
<sequence length="446" mass="50493">MNQHYRETRKIDPNQGATLGDGTPNDNNRIEIGPTQLAFGEWRAAGLELPNLARMREYRWKRLTQHIVDRGYGGLLMFDPLNIRYATDSTNMQLWNTHNPFRAVLLCADGYMVIWDYKNSPFLSEFNPLVREQRSGADLFYFDRGDKVDVAADVLSNEIRVLIEEHGGANKRLAVDKIMLHGLRSLEAQGFEIKDGEEVTEKSRAIKGPDEILAMRCANHACETACAEMEAFARANVPNGATSEDDIWAILHAENIKRGGEWIETRLLASGQRTNPWFQECGPRITQNNEIIAFDTDLIGSYGICIDISRTWWIGDQKPRQDMIDTMRHSHDFIMHNMSLLKPGVMIPELIDQCMEHPAKFKAQQYGCMMHGVGLCDEWPLIAHKDQYVPGSFEYPLEPGMVLCVEAACGEVGGDFSIKLEDQVLITEDGCENLTTYPFDDALMGR</sequence>
<dbReference type="SUPFAM" id="SSF55920">
    <property type="entry name" value="Creatinase/aminopeptidase"/>
    <property type="match status" value="1"/>
</dbReference>
<feature type="domain" description="Peptidase M24" evidence="2">
    <location>
        <begin position="215"/>
        <end position="428"/>
    </location>
</feature>
<keyword evidence="3" id="KW-0378">Hydrolase</keyword>